<feature type="domain" description="CHAT" evidence="2">
    <location>
        <begin position="854"/>
        <end position="1094"/>
    </location>
</feature>
<name>A0A1H9CBH5_9PSEU</name>
<protein>
    <submittedName>
        <fullName evidence="3">CHAT domain-containing protein</fullName>
    </submittedName>
</protein>
<accession>A0A1H9CBH5</accession>
<proteinExistence type="predicted"/>
<evidence type="ECO:0000256" key="1">
    <source>
        <dbReference type="SAM" id="MobiDB-lite"/>
    </source>
</evidence>
<reference evidence="4" key="1">
    <citation type="submission" date="2016-10" db="EMBL/GenBank/DDBJ databases">
        <authorList>
            <person name="Varghese N."/>
            <person name="Submissions S."/>
        </authorList>
    </citation>
    <scope>NUCLEOTIDE SEQUENCE [LARGE SCALE GENOMIC DNA]</scope>
    <source>
        <strain evidence="4">CGMCC 4.578</strain>
    </source>
</reference>
<evidence type="ECO:0000259" key="2">
    <source>
        <dbReference type="Pfam" id="PF12770"/>
    </source>
</evidence>
<evidence type="ECO:0000313" key="4">
    <source>
        <dbReference type="Proteomes" id="UP000199028"/>
    </source>
</evidence>
<evidence type="ECO:0000313" key="3">
    <source>
        <dbReference type="EMBL" id="SEP98580.1"/>
    </source>
</evidence>
<dbReference type="RefSeq" id="WP_090063155.1">
    <property type="nucleotide sequence ID" value="NZ_FOFT01000001.1"/>
</dbReference>
<dbReference type="EMBL" id="FOFT01000001">
    <property type="protein sequence ID" value="SEP98580.1"/>
    <property type="molecule type" value="Genomic_DNA"/>
</dbReference>
<gene>
    <name evidence="3" type="ORF">SAMN05216195_101738</name>
</gene>
<dbReference type="OrthoDB" id="4149784at2"/>
<keyword evidence="4" id="KW-1185">Reference proteome</keyword>
<sequence>MSDDLCHEVAQLTELLHLHEDDLDPAVAGATGLALLELRPGEGAVGPEDVERAVGLISFALRHLPHHPCAHLWRYRSAGALTHLAEHHESQELLASALSTLALVAADATAPADVAEWAAVDAAELTKLRLATADFTAEDARLHLDALAAHSSVVHNPYEVLEFRREVALAHRWAYPHTFNLDDLEHSAADLTAVLAELSEEDPTRPEALEALALVQEERHRRGDDPELLDVAVTAAAELRALVTEPPAAAYTRSLVAGLLATRYLERGTTADADEALAEFVAVRDQIELGTEHATQYGVLKCMRGADLGDVAAMSDGVRALTELSATEEGGSAWTSSVLAETHLVLARQAGAEHLWPALDWADATLAEAGEEHDGTIRLRVTRLEAAESAGREFGVHTVLARHDVHGWLTDAERAVLEAPAGTNARLRTHLMIRLALLRTQWMPELARPDDDLGALLSRLCDLAEVVRHDLPANEEEALAGLAAYLTWMSRAYLTGDTPEPLNLEALGPFFDWIGAGKPASEVDEVEGEAIELARALARCVRSGQDFRAFTGDIVALVWRTDALPPSVERDRLRQYVQLLARALGPPSSTEPLIPAELLNSVDGLGAVIHKADALRTAIAGGDVDGALSVHQAIDQAASDALPGSSQEMLARIASGVSRAAMAKMLPARPEALEEAISAADGEWARTGRPESALALGRLLRSRNRPADRAWSRELGLTASVDGEQVTAWCLADDARGDLVRVLETRRAATLDIAPLAFGTDEVRGALQATNADALIYLLPHNKAHGGMAVVVAADGSVGVTPLPKLRTERISRFRTACETLRANIRTAPRRQLWQAELTELCGWAWDAAGVAFEPWQGKRLALVPVGELGLVPWEAAHREVAGVRRFLLQDSEITLVPAARTLAGGTAVIHTGAVIVGNPCKDDPAAAVLAEKLRDDFRPDGVFLGGHGGSPRPWRPSPDGAGTPDEVRTAMVDGLDVLHLGCRATSDLGDPGKSSISLHGGELLPPPADVELVTLTDHVLHGTGHDDARALPARFLANGARHVLAARWAPSHDLLHRVHTLMDGRTPGAALRAAQLELVERSAIDEWTAIAHHGA</sequence>
<dbReference type="InterPro" id="IPR024983">
    <property type="entry name" value="CHAT_dom"/>
</dbReference>
<dbReference type="AlphaFoldDB" id="A0A1H9CBH5"/>
<dbReference type="Proteomes" id="UP000199028">
    <property type="component" value="Unassembled WGS sequence"/>
</dbReference>
<organism evidence="3 4">
    <name type="scientific">Lentzea flaviverrucosa</name>
    <dbReference type="NCBI Taxonomy" id="200379"/>
    <lineage>
        <taxon>Bacteria</taxon>
        <taxon>Bacillati</taxon>
        <taxon>Actinomycetota</taxon>
        <taxon>Actinomycetes</taxon>
        <taxon>Pseudonocardiales</taxon>
        <taxon>Pseudonocardiaceae</taxon>
        <taxon>Lentzea</taxon>
    </lineage>
</organism>
<dbReference type="Pfam" id="PF12770">
    <property type="entry name" value="CHAT"/>
    <property type="match status" value="1"/>
</dbReference>
<feature type="region of interest" description="Disordered" evidence="1">
    <location>
        <begin position="945"/>
        <end position="965"/>
    </location>
</feature>